<dbReference type="PANTHER" id="PTHR31302:SF31">
    <property type="entry name" value="PHOSPHODIESTERASE YAEI"/>
    <property type="match status" value="1"/>
</dbReference>
<dbReference type="GO" id="GO:0046872">
    <property type="term" value="F:metal ion binding"/>
    <property type="evidence" value="ECO:0007669"/>
    <property type="project" value="UniProtKB-KW"/>
</dbReference>
<sequence>MLRWIVFIAIYCIMGFYSLQAIKTASRFPWVYYAFMALGLLVLGNFIYQFTFGDSEGSVLNRPKSYAFGFLIAMLTFEIITIVFLFSEDIFRTFSALIARTFGSSTEFSLPARRRFLSMIAMGIAAIPFGALLYGMYRGKYNFKVLKYDLEFEDLPEGFHNYRITQISDIHSGSFDNRKKIEYAVDLINQQASDVILFTGDMVNNIAQEMVPWKDLFSTLTAKDGKFSILGNHDYGDYVRWETPELKARNLEALKELQKEMGFDLLLNESRYLQKGGDKLALVGVENWGRGGFKKAGDLKKAVSQINKDDFKILMSHDPSHWEDVVIQDEYHYHLTLSGHTHGMQFGIEIPGWVKWSPVKWRYKYWAGIYEELGQYINVNRGFGFLGYPGRVGIWPEITVIRLRKKGLV</sequence>
<keyword evidence="6" id="KW-1185">Reference proteome</keyword>
<evidence type="ECO:0000256" key="2">
    <source>
        <dbReference type="ARBA" id="ARBA00022801"/>
    </source>
</evidence>
<dbReference type="Pfam" id="PF00149">
    <property type="entry name" value="Metallophos"/>
    <property type="match status" value="1"/>
</dbReference>
<dbReference type="GO" id="GO:0009245">
    <property type="term" value="P:lipid A biosynthetic process"/>
    <property type="evidence" value="ECO:0007669"/>
    <property type="project" value="TreeGrafter"/>
</dbReference>
<dbReference type="InterPro" id="IPR029052">
    <property type="entry name" value="Metallo-depent_PP-like"/>
</dbReference>
<dbReference type="GO" id="GO:0016020">
    <property type="term" value="C:membrane"/>
    <property type="evidence" value="ECO:0007669"/>
    <property type="project" value="GOC"/>
</dbReference>
<keyword evidence="3" id="KW-0812">Transmembrane</keyword>
<dbReference type="GO" id="GO:0008758">
    <property type="term" value="F:UDP-2,3-diacylglucosamine hydrolase activity"/>
    <property type="evidence" value="ECO:0007669"/>
    <property type="project" value="TreeGrafter"/>
</dbReference>
<dbReference type="PANTHER" id="PTHR31302">
    <property type="entry name" value="TRANSMEMBRANE PROTEIN WITH METALLOPHOSPHOESTERASE DOMAIN-RELATED"/>
    <property type="match status" value="1"/>
</dbReference>
<keyword evidence="2" id="KW-0378">Hydrolase</keyword>
<evidence type="ECO:0000259" key="4">
    <source>
        <dbReference type="Pfam" id="PF00149"/>
    </source>
</evidence>
<dbReference type="CDD" id="cd07385">
    <property type="entry name" value="MPP_YkuE_C"/>
    <property type="match status" value="1"/>
</dbReference>
<dbReference type="EMBL" id="JAABOP010000001">
    <property type="protein sequence ID" value="NER09530.1"/>
    <property type="molecule type" value="Genomic_DNA"/>
</dbReference>
<feature type="transmembrane region" description="Helical" evidence="3">
    <location>
        <begin position="65"/>
        <end position="86"/>
    </location>
</feature>
<dbReference type="Gene3D" id="3.60.21.10">
    <property type="match status" value="1"/>
</dbReference>
<dbReference type="SUPFAM" id="SSF56300">
    <property type="entry name" value="Metallo-dependent phosphatases"/>
    <property type="match status" value="1"/>
</dbReference>
<evidence type="ECO:0000313" key="6">
    <source>
        <dbReference type="Proteomes" id="UP000468443"/>
    </source>
</evidence>
<keyword evidence="3" id="KW-1133">Transmembrane helix</keyword>
<name>A0A6P0UAK6_9FLAO</name>
<feature type="domain" description="Calcineurin-like phosphoesterase" evidence="4">
    <location>
        <begin position="163"/>
        <end position="343"/>
    </location>
</feature>
<evidence type="ECO:0000256" key="3">
    <source>
        <dbReference type="SAM" id="Phobius"/>
    </source>
</evidence>
<accession>A0A6P0UAK6</accession>
<proteinExistence type="predicted"/>
<dbReference type="InterPro" id="IPR004843">
    <property type="entry name" value="Calcineurin-like_PHP"/>
</dbReference>
<keyword evidence="1" id="KW-0479">Metal-binding</keyword>
<evidence type="ECO:0000313" key="5">
    <source>
        <dbReference type="EMBL" id="NER09530.1"/>
    </source>
</evidence>
<dbReference type="Proteomes" id="UP000468443">
    <property type="component" value="Unassembled WGS sequence"/>
</dbReference>
<dbReference type="InterPro" id="IPR051158">
    <property type="entry name" value="Metallophosphoesterase_sf"/>
</dbReference>
<comment type="caution">
    <text evidence="5">The sequence shown here is derived from an EMBL/GenBank/DDBJ whole genome shotgun (WGS) entry which is preliminary data.</text>
</comment>
<dbReference type="RefSeq" id="WP_163691580.1">
    <property type="nucleotide sequence ID" value="NZ_FXTW01000001.1"/>
</dbReference>
<evidence type="ECO:0000256" key="1">
    <source>
        <dbReference type="ARBA" id="ARBA00022723"/>
    </source>
</evidence>
<dbReference type="AlphaFoldDB" id="A0A6P0UAK6"/>
<organism evidence="5 6">
    <name type="scientific">Muriicola jejuensis</name>
    <dbReference type="NCBI Taxonomy" id="504488"/>
    <lineage>
        <taxon>Bacteria</taxon>
        <taxon>Pseudomonadati</taxon>
        <taxon>Bacteroidota</taxon>
        <taxon>Flavobacteriia</taxon>
        <taxon>Flavobacteriales</taxon>
        <taxon>Flavobacteriaceae</taxon>
        <taxon>Muriicola</taxon>
    </lineage>
</organism>
<gene>
    <name evidence="5" type="ORF">GWK09_03295</name>
</gene>
<reference evidence="5 6" key="1">
    <citation type="submission" date="2020-01" db="EMBL/GenBank/DDBJ databases">
        <title>Muriicola jejuensis KCTC 22299.</title>
        <authorList>
            <person name="Wang G."/>
        </authorList>
    </citation>
    <scope>NUCLEOTIDE SEQUENCE [LARGE SCALE GENOMIC DNA]</scope>
    <source>
        <strain evidence="5 6">KCTC 22299</strain>
    </source>
</reference>
<protein>
    <submittedName>
        <fullName evidence="5">Metallophosphoesterase</fullName>
    </submittedName>
</protein>
<feature type="transmembrane region" description="Helical" evidence="3">
    <location>
        <begin position="116"/>
        <end position="137"/>
    </location>
</feature>
<keyword evidence="3" id="KW-0472">Membrane</keyword>
<feature type="transmembrane region" description="Helical" evidence="3">
    <location>
        <begin position="31"/>
        <end position="53"/>
    </location>
</feature>